<evidence type="ECO:0000256" key="14">
    <source>
        <dbReference type="RuleBase" id="RU003357"/>
    </source>
</evidence>
<dbReference type="InterPro" id="IPR039426">
    <property type="entry name" value="TonB-dep_rcpt-like"/>
</dbReference>
<comment type="subcellular location">
    <subcellularLocation>
        <location evidence="1 13">Cell outer membrane</location>
        <topology evidence="1 13">Multi-pass membrane protein</topology>
    </subcellularLocation>
</comment>
<evidence type="ECO:0000256" key="15">
    <source>
        <dbReference type="SAM" id="SignalP"/>
    </source>
</evidence>
<dbReference type="Proteomes" id="UP000216752">
    <property type="component" value="Chromosome"/>
</dbReference>
<keyword evidence="8" id="KW-0408">Iron</keyword>
<protein>
    <submittedName>
        <fullName evidence="18">Ferrichrome outer membrane transporter/phage receptor</fullName>
    </submittedName>
</protein>
<dbReference type="InterPro" id="IPR000531">
    <property type="entry name" value="Beta-barrel_TonB"/>
</dbReference>
<feature type="signal peptide" evidence="15">
    <location>
        <begin position="1"/>
        <end position="31"/>
    </location>
</feature>
<dbReference type="InterPro" id="IPR037066">
    <property type="entry name" value="Plug_dom_sf"/>
</dbReference>
<evidence type="ECO:0000313" key="18">
    <source>
        <dbReference type="EMBL" id="XFO65021.1"/>
    </source>
</evidence>
<feature type="chain" id="PRO_5045309731" evidence="15">
    <location>
        <begin position="32"/>
        <end position="749"/>
    </location>
</feature>
<dbReference type="Gene3D" id="2.40.170.20">
    <property type="entry name" value="TonB-dependent receptor, beta-barrel domain"/>
    <property type="match status" value="1"/>
</dbReference>
<evidence type="ECO:0000256" key="4">
    <source>
        <dbReference type="ARBA" id="ARBA00022452"/>
    </source>
</evidence>
<evidence type="ECO:0000256" key="3">
    <source>
        <dbReference type="ARBA" id="ARBA00022448"/>
    </source>
</evidence>
<keyword evidence="3 13" id="KW-0813">Transport</keyword>
<keyword evidence="5" id="KW-0410">Iron transport</keyword>
<organism evidence="18 19">
    <name type="scientific">Sporomusa silvacetica DSM 10669</name>
    <dbReference type="NCBI Taxonomy" id="1123289"/>
    <lineage>
        <taxon>Bacteria</taxon>
        <taxon>Bacillati</taxon>
        <taxon>Bacillota</taxon>
        <taxon>Negativicutes</taxon>
        <taxon>Selenomonadales</taxon>
        <taxon>Sporomusaceae</taxon>
        <taxon>Sporomusa</taxon>
    </lineage>
</organism>
<evidence type="ECO:0000256" key="9">
    <source>
        <dbReference type="ARBA" id="ARBA00023065"/>
    </source>
</evidence>
<dbReference type="Pfam" id="PF07715">
    <property type="entry name" value="Plug"/>
    <property type="match status" value="1"/>
</dbReference>
<evidence type="ECO:0000256" key="5">
    <source>
        <dbReference type="ARBA" id="ARBA00022496"/>
    </source>
</evidence>
<dbReference type="CDD" id="cd01347">
    <property type="entry name" value="ligand_gated_channel"/>
    <property type="match status" value="1"/>
</dbReference>
<comment type="similarity">
    <text evidence="2 13 14">Belongs to the TonB-dependent receptor family.</text>
</comment>
<evidence type="ECO:0000256" key="13">
    <source>
        <dbReference type="PROSITE-ProRule" id="PRU01360"/>
    </source>
</evidence>
<evidence type="ECO:0000256" key="2">
    <source>
        <dbReference type="ARBA" id="ARBA00009810"/>
    </source>
</evidence>
<proteinExistence type="inferred from homology"/>
<gene>
    <name evidence="18" type="primary">fhuA</name>
    <name evidence="18" type="ORF">SPSIL_011300</name>
</gene>
<dbReference type="Gene3D" id="2.170.130.10">
    <property type="entry name" value="TonB-dependent receptor, plug domain"/>
    <property type="match status" value="1"/>
</dbReference>
<name>A0ABZ3IH75_9FIRM</name>
<keyword evidence="19" id="KW-1185">Reference proteome</keyword>
<keyword evidence="10 14" id="KW-0798">TonB box</keyword>
<dbReference type="Pfam" id="PF00593">
    <property type="entry name" value="TonB_dep_Rec_b-barrel"/>
    <property type="match status" value="1"/>
</dbReference>
<dbReference type="InterPro" id="IPR036942">
    <property type="entry name" value="Beta-barrel_TonB_sf"/>
</dbReference>
<reference evidence="18" key="1">
    <citation type="submission" date="2024-05" db="EMBL/GenBank/DDBJ databases">
        <title>Isolation and characterization of Sporomusa carbonis sp. nov., a carboxydotrophic hydrogenogen in the genus of Sporomusa isolated from a charcoal burning pile.</title>
        <authorList>
            <person name="Boeer T."/>
            <person name="Rosenbaum F."/>
            <person name="Eysell L."/>
            <person name="Mueller V."/>
            <person name="Daniel R."/>
            <person name="Poehlein A."/>
        </authorList>
    </citation>
    <scope>NUCLEOTIDE SEQUENCE [LARGE SCALE GENOMIC DNA]</scope>
    <source>
        <strain evidence="18">DSM 10669</strain>
    </source>
</reference>
<keyword evidence="9" id="KW-0406">Ion transport</keyword>
<dbReference type="PANTHER" id="PTHR32552:SF68">
    <property type="entry name" value="FERRICHROME OUTER MEMBRANE TRANSPORTER_PHAGE RECEPTOR"/>
    <property type="match status" value="1"/>
</dbReference>
<evidence type="ECO:0000256" key="11">
    <source>
        <dbReference type="ARBA" id="ARBA00023136"/>
    </source>
</evidence>
<feature type="domain" description="TonB-dependent receptor-like beta-barrel" evidence="16">
    <location>
        <begin position="284"/>
        <end position="719"/>
    </location>
</feature>
<evidence type="ECO:0000256" key="7">
    <source>
        <dbReference type="ARBA" id="ARBA00022729"/>
    </source>
</evidence>
<dbReference type="InterPro" id="IPR010105">
    <property type="entry name" value="TonB_sidphr_rcpt"/>
</dbReference>
<keyword evidence="7 15" id="KW-0732">Signal</keyword>
<dbReference type="EMBL" id="CP155573">
    <property type="protein sequence ID" value="XFO65021.1"/>
    <property type="molecule type" value="Genomic_DNA"/>
</dbReference>
<dbReference type="RefSeq" id="WP_094606711.1">
    <property type="nucleotide sequence ID" value="NZ_CP155573.1"/>
</dbReference>
<evidence type="ECO:0000259" key="17">
    <source>
        <dbReference type="Pfam" id="PF07715"/>
    </source>
</evidence>
<keyword evidence="18" id="KW-0675">Receptor</keyword>
<keyword evidence="6 13" id="KW-0812">Transmembrane</keyword>
<dbReference type="NCBIfam" id="TIGR01783">
    <property type="entry name" value="TonB-siderophor"/>
    <property type="match status" value="1"/>
</dbReference>
<evidence type="ECO:0000256" key="1">
    <source>
        <dbReference type="ARBA" id="ARBA00004571"/>
    </source>
</evidence>
<evidence type="ECO:0000256" key="6">
    <source>
        <dbReference type="ARBA" id="ARBA00022692"/>
    </source>
</evidence>
<keyword evidence="4 13" id="KW-1134">Transmembrane beta strand</keyword>
<dbReference type="InterPro" id="IPR012910">
    <property type="entry name" value="Plug_dom"/>
</dbReference>
<dbReference type="PROSITE" id="PS52016">
    <property type="entry name" value="TONB_DEPENDENT_REC_3"/>
    <property type="match status" value="1"/>
</dbReference>
<accession>A0ABZ3IH75</accession>
<evidence type="ECO:0000313" key="19">
    <source>
        <dbReference type="Proteomes" id="UP000216752"/>
    </source>
</evidence>
<keyword evidence="12 13" id="KW-0998">Cell outer membrane</keyword>
<keyword evidence="11 13" id="KW-0472">Membrane</keyword>
<evidence type="ECO:0000259" key="16">
    <source>
        <dbReference type="Pfam" id="PF00593"/>
    </source>
</evidence>
<feature type="domain" description="TonB-dependent receptor plug" evidence="17">
    <location>
        <begin position="107"/>
        <end position="206"/>
    </location>
</feature>
<dbReference type="PANTHER" id="PTHR32552">
    <property type="entry name" value="FERRICHROME IRON RECEPTOR-RELATED"/>
    <property type="match status" value="1"/>
</dbReference>
<dbReference type="SUPFAM" id="SSF56935">
    <property type="entry name" value="Porins"/>
    <property type="match status" value="1"/>
</dbReference>
<sequence length="749" mass="83238">MKIKKKKMRPLLYSTAFAVALSFYTPTFVGATENQETTTNESQEKIEVKTAEQAVEIPVTEIEIKENKEKKQEGLSIGQQPNAEGVNNYVVTHSSTGSKSDIDSKYLPQTITVIGQKVLKEQHADTVEKALSNVAGVSVGTGSWSANSTNLNPSFNIRGFPSNKFYVDGLYDNSSVVGGWTGNMDRIEVLKGPSSVLYGNNSPGGVINYVTKKPLTKESITIGQEFGSYGTWSTDIDMSIPLTKDKKWLSRTIINTDNQGSFYIGDVRSRHFNGSVIVQGKPKADTVYTFLATYNNYNLPGQYSGSLPWEGTIKPPYGVIPYNVNYYSPNARYYYIGRSISGQVEHKFNNIWSITSSLRYSNSRNDRTMLGDETWVNKYDTIGSAYNRYIFNNDTLSWDTTGNAKFKAWGLDHNLVLGYEWSRYNSDWPLSVLGDVDPVSATNPIWGEPYNLRYINSAASHIYRYGSYLSDTVTVSDKLKVTGGISHTAYSDEKNQNAAGNTWRLGATYETSPGVTWFAGYSTAYEYQSAQSVKVGGKNVTVNGTALKQYFSPKTGDQLEGGVKYNVSNKASVTLALYNIHMKNIANNAGTNRDTDWQLVGEQASKGFEIDANYVIQPGWNLLAAYSHDEATTVADRVHPTWIGKQFSPVPTQTFKLWSTYEIQDGPRKGLGFGGGVTYVGKRPLDNADSAWTGSYSTIDAVVYYKTKGWNYSLNLYNLTNKQYWPVLTGSTVYAGTPRSFTLRIERTF</sequence>
<evidence type="ECO:0000256" key="10">
    <source>
        <dbReference type="ARBA" id="ARBA00023077"/>
    </source>
</evidence>
<evidence type="ECO:0000256" key="12">
    <source>
        <dbReference type="ARBA" id="ARBA00023237"/>
    </source>
</evidence>
<evidence type="ECO:0000256" key="8">
    <source>
        <dbReference type="ARBA" id="ARBA00023004"/>
    </source>
</evidence>